<sequence>MRASNLQSALLPLVVSGLQPQFPLAASTRSSFFVDNSIFAHHPALAAAASSDQPSFHAYDDFSDDIPYEGIAYFAHINGTNCYSAENDGTFDIAIVGAPFDLGVTYRPGARFGPAGTRMGSRRLSPSMAYSMDHLRNPFRDWATVVDCGDIGNSPFDKLQAIHQLEAGWAAIAKRPAKATEKGDVPRIISIGGDHTISLPAVRALSKTWGRVSVLHFDSHLDSWDPRQLGGGVTKYSEISHGSMFHILHEEGLLADKNMHLGSRSKLFDQHYDLENDARCGFSYVRARDMDTLGIEKIIDRMVETVQEEYVYLSIDIDVMDPAFTPATGTIEPGGWTSREVLHILSGLSKAGVKIVGADVVEFSPVYDNSAETSAIAVTELIYEILQWMVNVPVSSPNMTHSGDF</sequence>
<comment type="similarity">
    <text evidence="3 4">Belongs to the arginase family.</text>
</comment>
<evidence type="ECO:0000256" key="3">
    <source>
        <dbReference type="PROSITE-ProRule" id="PRU00742"/>
    </source>
</evidence>
<dbReference type="PANTHER" id="PTHR11358:SF30">
    <property type="entry name" value="AGMATINASE 1-RELATED"/>
    <property type="match status" value="1"/>
</dbReference>
<evidence type="ECO:0000313" key="6">
    <source>
        <dbReference type="Proteomes" id="UP000240883"/>
    </source>
</evidence>
<protein>
    <submittedName>
        <fullName evidence="5">Arginase/deacetylase</fullName>
    </submittedName>
</protein>
<dbReference type="InterPro" id="IPR023696">
    <property type="entry name" value="Ureohydrolase_dom_sf"/>
</dbReference>
<accession>A0A2T2NZN4</accession>
<dbReference type="PROSITE" id="PS01053">
    <property type="entry name" value="ARGINASE_1"/>
    <property type="match status" value="1"/>
</dbReference>
<evidence type="ECO:0000256" key="2">
    <source>
        <dbReference type="ARBA" id="ARBA00022801"/>
    </source>
</evidence>
<name>A0A2T2NZN4_CORCC</name>
<dbReference type="PRINTS" id="PR00116">
    <property type="entry name" value="ARGINASE"/>
</dbReference>
<dbReference type="OrthoDB" id="288726at2759"/>
<dbReference type="Pfam" id="PF00491">
    <property type="entry name" value="Arginase"/>
    <property type="match status" value="1"/>
</dbReference>
<dbReference type="AlphaFoldDB" id="A0A2T2NZN4"/>
<dbReference type="GO" id="GO:0046872">
    <property type="term" value="F:metal ion binding"/>
    <property type="evidence" value="ECO:0007669"/>
    <property type="project" value="UniProtKB-KW"/>
</dbReference>
<dbReference type="InterPro" id="IPR020855">
    <property type="entry name" value="Ureohydrolase_Mn_BS"/>
</dbReference>
<evidence type="ECO:0000256" key="1">
    <source>
        <dbReference type="ARBA" id="ARBA00022723"/>
    </source>
</evidence>
<keyword evidence="1" id="KW-0479">Metal-binding</keyword>
<organism evidence="5 6">
    <name type="scientific">Corynespora cassiicola Philippines</name>
    <dbReference type="NCBI Taxonomy" id="1448308"/>
    <lineage>
        <taxon>Eukaryota</taxon>
        <taxon>Fungi</taxon>
        <taxon>Dikarya</taxon>
        <taxon>Ascomycota</taxon>
        <taxon>Pezizomycotina</taxon>
        <taxon>Dothideomycetes</taxon>
        <taxon>Pleosporomycetidae</taxon>
        <taxon>Pleosporales</taxon>
        <taxon>Corynesporascaceae</taxon>
        <taxon>Corynespora</taxon>
    </lineage>
</organism>
<gene>
    <name evidence="5" type="ORF">BS50DRAFT_673586</name>
</gene>
<evidence type="ECO:0000313" key="5">
    <source>
        <dbReference type="EMBL" id="PSN70862.1"/>
    </source>
</evidence>
<dbReference type="GO" id="GO:0008783">
    <property type="term" value="F:agmatinase activity"/>
    <property type="evidence" value="ECO:0007669"/>
    <property type="project" value="TreeGrafter"/>
</dbReference>
<dbReference type="PROSITE" id="PS51409">
    <property type="entry name" value="ARGINASE_2"/>
    <property type="match status" value="1"/>
</dbReference>
<dbReference type="InterPro" id="IPR006035">
    <property type="entry name" value="Ureohydrolase"/>
</dbReference>
<dbReference type="GO" id="GO:0033389">
    <property type="term" value="P:putrescine biosynthetic process from arginine, via agmatine"/>
    <property type="evidence" value="ECO:0007669"/>
    <property type="project" value="TreeGrafter"/>
</dbReference>
<dbReference type="PANTHER" id="PTHR11358">
    <property type="entry name" value="ARGINASE/AGMATINASE"/>
    <property type="match status" value="1"/>
</dbReference>
<keyword evidence="2 4" id="KW-0378">Hydrolase</keyword>
<dbReference type="STRING" id="1448308.A0A2T2NZN4"/>
<dbReference type="Proteomes" id="UP000240883">
    <property type="component" value="Unassembled WGS sequence"/>
</dbReference>
<keyword evidence="6" id="KW-1185">Reference proteome</keyword>
<reference evidence="5 6" key="1">
    <citation type="journal article" date="2018" name="Front. Microbiol.">
        <title>Genome-Wide Analysis of Corynespora cassiicola Leaf Fall Disease Putative Effectors.</title>
        <authorList>
            <person name="Lopez D."/>
            <person name="Ribeiro S."/>
            <person name="Label P."/>
            <person name="Fumanal B."/>
            <person name="Venisse J.S."/>
            <person name="Kohler A."/>
            <person name="de Oliveira R.R."/>
            <person name="Labutti K."/>
            <person name="Lipzen A."/>
            <person name="Lail K."/>
            <person name="Bauer D."/>
            <person name="Ohm R.A."/>
            <person name="Barry K.W."/>
            <person name="Spatafora J."/>
            <person name="Grigoriev I.V."/>
            <person name="Martin F.M."/>
            <person name="Pujade-Renaud V."/>
        </authorList>
    </citation>
    <scope>NUCLEOTIDE SEQUENCE [LARGE SCALE GENOMIC DNA]</scope>
    <source>
        <strain evidence="5 6">Philippines</strain>
    </source>
</reference>
<dbReference type="SUPFAM" id="SSF52768">
    <property type="entry name" value="Arginase/deacetylase"/>
    <property type="match status" value="1"/>
</dbReference>
<dbReference type="EMBL" id="KZ678131">
    <property type="protein sequence ID" value="PSN70862.1"/>
    <property type="molecule type" value="Genomic_DNA"/>
</dbReference>
<evidence type="ECO:0000256" key="4">
    <source>
        <dbReference type="RuleBase" id="RU003684"/>
    </source>
</evidence>
<dbReference type="Gene3D" id="3.40.800.10">
    <property type="entry name" value="Ureohydrolase domain"/>
    <property type="match status" value="1"/>
</dbReference>
<dbReference type="CDD" id="cd11592">
    <property type="entry name" value="Agmatinase_PAH"/>
    <property type="match status" value="1"/>
</dbReference>
<proteinExistence type="inferred from homology"/>